<dbReference type="PRINTS" id="PR00344">
    <property type="entry name" value="BCTRLSENSOR"/>
</dbReference>
<keyword evidence="6" id="KW-0418">Kinase</keyword>
<dbReference type="OrthoDB" id="9772100at2"/>
<dbReference type="PROSITE" id="PS50110">
    <property type="entry name" value="RESPONSE_REGULATORY"/>
    <property type="match status" value="1"/>
</dbReference>
<dbReference type="PANTHER" id="PTHR43065">
    <property type="entry name" value="SENSOR HISTIDINE KINASE"/>
    <property type="match status" value="1"/>
</dbReference>
<dbReference type="SUPFAM" id="SSF55785">
    <property type="entry name" value="PYP-like sensor domain (PAS domain)"/>
    <property type="match status" value="1"/>
</dbReference>
<keyword evidence="4 7" id="KW-0597">Phosphoprotein</keyword>
<dbReference type="InterPro" id="IPR004358">
    <property type="entry name" value="Sig_transdc_His_kin-like_C"/>
</dbReference>
<evidence type="ECO:0000259" key="11">
    <source>
        <dbReference type="PROSITE" id="PS50885"/>
    </source>
</evidence>
<dbReference type="CDD" id="cd00082">
    <property type="entry name" value="HisKA"/>
    <property type="match status" value="1"/>
</dbReference>
<dbReference type="Gene3D" id="6.10.340.10">
    <property type="match status" value="1"/>
</dbReference>
<dbReference type="PROSITE" id="PS50109">
    <property type="entry name" value="HIS_KIN"/>
    <property type="match status" value="1"/>
</dbReference>
<dbReference type="EC" id="2.7.13.3" evidence="3"/>
<dbReference type="InterPro" id="IPR003660">
    <property type="entry name" value="HAMP_dom"/>
</dbReference>
<dbReference type="SMART" id="SM00387">
    <property type="entry name" value="HATPase_c"/>
    <property type="match status" value="1"/>
</dbReference>
<dbReference type="InterPro" id="IPR003594">
    <property type="entry name" value="HATPase_dom"/>
</dbReference>
<dbReference type="Pfam" id="PF12860">
    <property type="entry name" value="PAS_7"/>
    <property type="match status" value="1"/>
</dbReference>
<dbReference type="Proteomes" id="UP000071641">
    <property type="component" value="Unassembled WGS sequence"/>
</dbReference>
<dbReference type="Gene3D" id="3.30.565.10">
    <property type="entry name" value="Histidine kinase-like ATPase, C-terminal domain"/>
    <property type="match status" value="1"/>
</dbReference>
<dbReference type="SUPFAM" id="SSF47384">
    <property type="entry name" value="Homodimeric domain of signal transducing histidine kinase"/>
    <property type="match status" value="1"/>
</dbReference>
<protein>
    <recommendedName>
        <fullName evidence="3">histidine kinase</fullName>
        <ecNumber evidence="3">2.7.13.3</ecNumber>
    </recommendedName>
</protein>
<feature type="transmembrane region" description="Helical" evidence="8">
    <location>
        <begin position="257"/>
        <end position="276"/>
    </location>
</feature>
<dbReference type="AlphaFoldDB" id="A0A128EX07"/>
<dbReference type="InterPro" id="IPR036890">
    <property type="entry name" value="HATPase_C_sf"/>
</dbReference>
<feature type="domain" description="Response regulatory" evidence="10">
    <location>
        <begin position="714"/>
        <end position="829"/>
    </location>
</feature>
<organism evidence="12 13">
    <name type="scientific">Grimontia celer</name>
    <dbReference type="NCBI Taxonomy" id="1796497"/>
    <lineage>
        <taxon>Bacteria</taxon>
        <taxon>Pseudomonadati</taxon>
        <taxon>Pseudomonadota</taxon>
        <taxon>Gammaproteobacteria</taxon>
        <taxon>Vibrionales</taxon>
        <taxon>Vibrionaceae</taxon>
        <taxon>Grimontia</taxon>
    </lineage>
</organism>
<dbReference type="Pfam" id="PF00072">
    <property type="entry name" value="Response_reg"/>
    <property type="match status" value="1"/>
</dbReference>
<dbReference type="SUPFAM" id="SSF52172">
    <property type="entry name" value="CheY-like"/>
    <property type="match status" value="1"/>
</dbReference>
<dbReference type="InterPro" id="IPR011006">
    <property type="entry name" value="CheY-like_superfamily"/>
</dbReference>
<evidence type="ECO:0000256" key="7">
    <source>
        <dbReference type="PROSITE-ProRule" id="PRU00169"/>
    </source>
</evidence>
<evidence type="ECO:0000256" key="1">
    <source>
        <dbReference type="ARBA" id="ARBA00000085"/>
    </source>
</evidence>
<evidence type="ECO:0000259" key="9">
    <source>
        <dbReference type="PROSITE" id="PS50109"/>
    </source>
</evidence>
<dbReference type="SUPFAM" id="SSF55874">
    <property type="entry name" value="ATPase domain of HSP90 chaperone/DNA topoisomerase II/histidine kinase"/>
    <property type="match status" value="1"/>
</dbReference>
<dbReference type="RefSeq" id="WP_062661335.1">
    <property type="nucleotide sequence ID" value="NZ_FIZX01000001.1"/>
</dbReference>
<accession>A0A128EX07</accession>
<dbReference type="SMART" id="SM00448">
    <property type="entry name" value="REC"/>
    <property type="match status" value="1"/>
</dbReference>
<keyword evidence="8" id="KW-0812">Transmembrane</keyword>
<dbReference type="SMART" id="SM00388">
    <property type="entry name" value="HisKA"/>
    <property type="match status" value="1"/>
</dbReference>
<evidence type="ECO:0000313" key="13">
    <source>
        <dbReference type="Proteomes" id="UP000071641"/>
    </source>
</evidence>
<reference evidence="13" key="1">
    <citation type="submission" date="2016-02" db="EMBL/GenBank/DDBJ databases">
        <authorList>
            <person name="Rodrigo-Torres Lidia"/>
            <person name="Arahal R.David."/>
        </authorList>
    </citation>
    <scope>NUCLEOTIDE SEQUENCE [LARGE SCALE GENOMIC DNA]</scope>
    <source>
        <strain evidence="13">CECT 9029</strain>
    </source>
</reference>
<proteinExistence type="predicted"/>
<dbReference type="InterPro" id="IPR005467">
    <property type="entry name" value="His_kinase_dom"/>
</dbReference>
<feature type="domain" description="Histidine kinase" evidence="9">
    <location>
        <begin position="478"/>
        <end position="692"/>
    </location>
</feature>
<dbReference type="Gene3D" id="3.30.450.20">
    <property type="entry name" value="PAS domain"/>
    <property type="match status" value="1"/>
</dbReference>
<dbReference type="STRING" id="1796497.GCE9029_00999"/>
<evidence type="ECO:0000256" key="3">
    <source>
        <dbReference type="ARBA" id="ARBA00012438"/>
    </source>
</evidence>
<evidence type="ECO:0000256" key="2">
    <source>
        <dbReference type="ARBA" id="ARBA00004370"/>
    </source>
</evidence>
<comment type="catalytic activity">
    <reaction evidence="1">
        <text>ATP + protein L-histidine = ADP + protein N-phospho-L-histidine.</text>
        <dbReference type="EC" id="2.7.13.3"/>
    </reaction>
</comment>
<dbReference type="Gene3D" id="1.10.287.130">
    <property type="match status" value="1"/>
</dbReference>
<evidence type="ECO:0000259" key="10">
    <source>
        <dbReference type="PROSITE" id="PS50110"/>
    </source>
</evidence>
<keyword evidence="5" id="KW-0808">Transferase</keyword>
<comment type="subcellular location">
    <subcellularLocation>
        <location evidence="2">Membrane</location>
    </subcellularLocation>
</comment>
<dbReference type="InterPro" id="IPR000014">
    <property type="entry name" value="PAS"/>
</dbReference>
<dbReference type="Pfam" id="PF00672">
    <property type="entry name" value="HAMP"/>
    <property type="match status" value="1"/>
</dbReference>
<keyword evidence="8" id="KW-0472">Membrane</keyword>
<evidence type="ECO:0000256" key="8">
    <source>
        <dbReference type="SAM" id="Phobius"/>
    </source>
</evidence>
<dbReference type="CDD" id="cd00156">
    <property type="entry name" value="REC"/>
    <property type="match status" value="1"/>
</dbReference>
<dbReference type="GO" id="GO:0016020">
    <property type="term" value="C:membrane"/>
    <property type="evidence" value="ECO:0007669"/>
    <property type="project" value="UniProtKB-SubCell"/>
</dbReference>
<evidence type="ECO:0000256" key="4">
    <source>
        <dbReference type="ARBA" id="ARBA00022553"/>
    </source>
</evidence>
<keyword evidence="8" id="KW-1133">Transmembrane helix</keyword>
<dbReference type="InterPro" id="IPR035965">
    <property type="entry name" value="PAS-like_dom_sf"/>
</dbReference>
<dbReference type="EMBL" id="FIZX01000001">
    <property type="protein sequence ID" value="CZF78695.1"/>
    <property type="molecule type" value="Genomic_DNA"/>
</dbReference>
<gene>
    <name evidence="12" type="ORF">GCE9029_00999</name>
</gene>
<evidence type="ECO:0000313" key="12">
    <source>
        <dbReference type="EMBL" id="CZF78695.1"/>
    </source>
</evidence>
<dbReference type="NCBIfam" id="TIGR00229">
    <property type="entry name" value="sensory_box"/>
    <property type="match status" value="1"/>
</dbReference>
<evidence type="ECO:0000256" key="6">
    <source>
        <dbReference type="ARBA" id="ARBA00022777"/>
    </source>
</evidence>
<dbReference type="Pfam" id="PF00512">
    <property type="entry name" value="HisKA"/>
    <property type="match status" value="1"/>
</dbReference>
<sequence>MRSQSIRPHLMLTLSVLLLLTTLMAGFSLFTLWQNQYLLDRVTETTLTDTQTALNLSEGVAQIAAMAPYTASSARPFQVQNEKAQLYARAKALRENAAKLTNPDYALELGKRYQEVENTLTKLMANVESELFIREDLMAQQFSLDELETYSFGKGFVDAFRKDPTRIQSGWIEQVMVSIEKAAVNNPTLSRSVSPVLATLSRSNEQINALRSENAFLLASIRAQSERMADYVTEIVQTHQNDVNEQQLLARKAINHVALLMAFILLSLTVGVFYLYRFNDRMAKDLQRVTDEMISLASGNTEHEPINIPRQDEIGKLASAFKAFQYNAIEKARVTGDLSRQKLLLETLFHDMQDGLSAFDKDNRLLVWNRKYVALLGINPQKLNEGMHIEDVQALITPSLLQSDQESLDEKETIAQRHMEPQVFERQFKDGRIVEYRSQPLPSGGFITLYRDLTESRQIDLKLRQAQKMETLGQLTGGIAHDFNNLLSALGGNLELLDMNAPLEGNNRTYLNRALSVTEKGTQLVDRLLAFSRRQPLHPEPVNLEQTLWELADLLEYTLDGTSRLSLDLSEHESWVYLDKSGLENALINMLLNANTAMPEGGIVTLSSRACQMLDGNQEAVLLEISDTGNGIAADVMTKVMEPFFTTKEKGQGSGLGLSMVYGFVEQSHGEIAISSRLGVGTQISIMFPLTQEKRSDNASELLPETVTRVGNRRVLLVDDDDDVSLPIKALLENDGAKVTVVHSASEALTTLQDISFDCVLSDINLGSKETGIWLRSKALNLFPDLHFVLMSGLPASQLSEQFGYQPDWPLITKPISYRQLHLSLFPTHSNS</sequence>
<dbReference type="Pfam" id="PF02518">
    <property type="entry name" value="HATPase_c"/>
    <property type="match status" value="1"/>
</dbReference>
<dbReference type="PANTHER" id="PTHR43065:SF42">
    <property type="entry name" value="TWO-COMPONENT SENSOR PPRA"/>
    <property type="match status" value="1"/>
</dbReference>
<evidence type="ECO:0000256" key="5">
    <source>
        <dbReference type="ARBA" id="ARBA00022679"/>
    </source>
</evidence>
<dbReference type="InterPro" id="IPR001789">
    <property type="entry name" value="Sig_transdc_resp-reg_receiver"/>
</dbReference>
<dbReference type="CDD" id="cd06225">
    <property type="entry name" value="HAMP"/>
    <property type="match status" value="1"/>
</dbReference>
<dbReference type="InterPro" id="IPR036097">
    <property type="entry name" value="HisK_dim/P_sf"/>
</dbReference>
<keyword evidence="13" id="KW-1185">Reference proteome</keyword>
<dbReference type="PROSITE" id="PS50885">
    <property type="entry name" value="HAMP"/>
    <property type="match status" value="1"/>
</dbReference>
<feature type="modified residue" description="4-aspartylphosphate" evidence="7">
    <location>
        <position position="763"/>
    </location>
</feature>
<name>A0A128EX07_9GAMM</name>
<dbReference type="GO" id="GO:0000155">
    <property type="term" value="F:phosphorelay sensor kinase activity"/>
    <property type="evidence" value="ECO:0007669"/>
    <property type="project" value="InterPro"/>
</dbReference>
<feature type="domain" description="HAMP" evidence="11">
    <location>
        <begin position="280"/>
        <end position="333"/>
    </location>
</feature>
<dbReference type="InterPro" id="IPR003661">
    <property type="entry name" value="HisK_dim/P_dom"/>
</dbReference>
<dbReference type="Gene3D" id="3.40.50.2300">
    <property type="match status" value="1"/>
</dbReference>